<reference evidence="3 4" key="1">
    <citation type="submission" date="2023-01" db="EMBL/GenBank/DDBJ databases">
        <authorList>
            <person name="Kreplak J."/>
        </authorList>
    </citation>
    <scope>NUCLEOTIDE SEQUENCE [LARGE SCALE GENOMIC DNA]</scope>
</reference>
<evidence type="ECO:0000313" key="3">
    <source>
        <dbReference type="EMBL" id="CAI8599459.1"/>
    </source>
</evidence>
<feature type="coiled-coil region" evidence="1">
    <location>
        <begin position="88"/>
        <end position="115"/>
    </location>
</feature>
<proteinExistence type="predicted"/>
<dbReference type="Pfam" id="PF00078">
    <property type="entry name" value="RVT_1"/>
    <property type="match status" value="1"/>
</dbReference>
<evidence type="ECO:0000259" key="2">
    <source>
        <dbReference type="Pfam" id="PF00078"/>
    </source>
</evidence>
<dbReference type="InterPro" id="IPR000477">
    <property type="entry name" value="RT_dom"/>
</dbReference>
<keyword evidence="1" id="KW-0175">Coiled coil</keyword>
<keyword evidence="4" id="KW-1185">Reference proteome</keyword>
<accession>A0AAV0ZMK1</accession>
<protein>
    <recommendedName>
        <fullName evidence="2">Reverse transcriptase domain-containing protein</fullName>
    </recommendedName>
</protein>
<dbReference type="AlphaFoldDB" id="A0AAV0ZMK1"/>
<gene>
    <name evidence="3" type="ORF">VFH_II176000</name>
</gene>
<feature type="domain" description="Reverse transcriptase" evidence="2">
    <location>
        <begin position="240"/>
        <end position="316"/>
    </location>
</feature>
<name>A0AAV0ZMK1_VICFA</name>
<dbReference type="EMBL" id="OX451737">
    <property type="protein sequence ID" value="CAI8599459.1"/>
    <property type="molecule type" value="Genomic_DNA"/>
</dbReference>
<dbReference type="Proteomes" id="UP001157006">
    <property type="component" value="Chromosome 2"/>
</dbReference>
<sequence>MHQMFVDHTLWVKEPGISDHGVLWLQDKVPKKVKKYEFKFQNLVIEMDGYKERVQQSWGLHEQGTKQYVVWQKLLRLQKVIKSCSKPIIGLSRQIEEAMRNLSKAQENLMRNRFNTKEIDTMKQRMAEINKLQTWEEKALSQRAKINWLRLGDGNNNYFHAHLKSKWHKSTISELIKEDGSKVTSHEEMEAEILRFYKELVGTTPTSIKKIDIVAMRNGRQLTKAQGDVLTKKIEDKEIWYKINGQTTKVLSARRGLRQGDPISPMLFVLVMEYLHRLTDKLQNNTRFQFHSRCDKIKIVELSFADDLLMFARGDSQSF</sequence>
<evidence type="ECO:0000256" key="1">
    <source>
        <dbReference type="SAM" id="Coils"/>
    </source>
</evidence>
<evidence type="ECO:0000313" key="4">
    <source>
        <dbReference type="Proteomes" id="UP001157006"/>
    </source>
</evidence>
<organism evidence="3 4">
    <name type="scientific">Vicia faba</name>
    <name type="common">Broad bean</name>
    <name type="synonym">Faba vulgaris</name>
    <dbReference type="NCBI Taxonomy" id="3906"/>
    <lineage>
        <taxon>Eukaryota</taxon>
        <taxon>Viridiplantae</taxon>
        <taxon>Streptophyta</taxon>
        <taxon>Embryophyta</taxon>
        <taxon>Tracheophyta</taxon>
        <taxon>Spermatophyta</taxon>
        <taxon>Magnoliopsida</taxon>
        <taxon>eudicotyledons</taxon>
        <taxon>Gunneridae</taxon>
        <taxon>Pentapetalae</taxon>
        <taxon>rosids</taxon>
        <taxon>fabids</taxon>
        <taxon>Fabales</taxon>
        <taxon>Fabaceae</taxon>
        <taxon>Papilionoideae</taxon>
        <taxon>50 kb inversion clade</taxon>
        <taxon>NPAAA clade</taxon>
        <taxon>Hologalegina</taxon>
        <taxon>IRL clade</taxon>
        <taxon>Fabeae</taxon>
        <taxon>Vicia</taxon>
    </lineage>
</organism>